<feature type="chain" id="PRO_5044279469" evidence="1">
    <location>
        <begin position="30"/>
        <end position="220"/>
    </location>
</feature>
<evidence type="ECO:0000313" key="2">
    <source>
        <dbReference type="EMBL" id="MEH1546228.1"/>
    </source>
</evidence>
<comment type="caution">
    <text evidence="2">The sequence shown here is derived from an EMBL/GenBank/DDBJ whole genome shotgun (WGS) entry which is preliminary data.</text>
</comment>
<evidence type="ECO:0000313" key="3">
    <source>
        <dbReference type="Proteomes" id="UP001309299"/>
    </source>
</evidence>
<accession>A0AB35XP37</accession>
<dbReference type="EMBL" id="JBAKUA010000004">
    <property type="protein sequence ID" value="MEH1546228.1"/>
    <property type="molecule type" value="Genomic_DNA"/>
</dbReference>
<gene>
    <name evidence="2" type="ORF">V7F78_04195</name>
</gene>
<proteinExistence type="predicted"/>
<sequence length="220" mass="23542">MMGHGMRRALGVVGAGITLAGSFASQAHAHSGYNDDTSTINYNVPIVHTSTSGPVKANRRNNHPVCNRGDYRTVISQVSDTFKPYGAFEMTNTTDEELTLTQTVGKDESIKASVTGDVGGQFSGVTAKISSTIAWEMSWHTGQAIGPYKVPAHKTARATYGFHVVQFSGTQQRCLMNGTWGNAWTFKGHAPRTTSVQVKVYNDPTELVPGGDGFVNGGDN</sequence>
<name>A0AB35XP37_9ACTN</name>
<organism evidence="2 3">
    <name type="scientific">Cutibacterium avidum</name>
    <dbReference type="NCBI Taxonomy" id="33010"/>
    <lineage>
        <taxon>Bacteria</taxon>
        <taxon>Bacillati</taxon>
        <taxon>Actinomycetota</taxon>
        <taxon>Actinomycetes</taxon>
        <taxon>Propionibacteriales</taxon>
        <taxon>Propionibacteriaceae</taxon>
        <taxon>Cutibacterium</taxon>
    </lineage>
</organism>
<protein>
    <submittedName>
        <fullName evidence="2">Uncharacterized protein</fullName>
    </submittedName>
</protein>
<dbReference type="AlphaFoldDB" id="A0AB35XP37"/>
<feature type="signal peptide" evidence="1">
    <location>
        <begin position="1"/>
        <end position="29"/>
    </location>
</feature>
<keyword evidence="1" id="KW-0732">Signal</keyword>
<reference evidence="2" key="1">
    <citation type="submission" date="2024-02" db="EMBL/GenBank/DDBJ databases">
        <title>Bacterial skin colonization with Propionibacterium avidum as a risk factor for Periprosthetic Joint Infections - a single-center prospective study.</title>
        <authorList>
            <person name="Achermann Y."/>
        </authorList>
    </citation>
    <scope>NUCLEOTIDE SEQUENCE</scope>
    <source>
        <strain evidence="2">PAVI-2017310195</strain>
    </source>
</reference>
<dbReference type="Proteomes" id="UP001309299">
    <property type="component" value="Unassembled WGS sequence"/>
</dbReference>
<evidence type="ECO:0000256" key="1">
    <source>
        <dbReference type="SAM" id="SignalP"/>
    </source>
</evidence>
<dbReference type="RefSeq" id="WP_016667436.1">
    <property type="nucleotide sequence ID" value="NZ_CABKSM010000001.1"/>
</dbReference>